<keyword evidence="6 10" id="KW-0460">Magnesium</keyword>
<evidence type="ECO:0000256" key="3">
    <source>
        <dbReference type="ARBA" id="ARBA00011738"/>
    </source>
</evidence>
<dbReference type="GO" id="GO:0030976">
    <property type="term" value="F:thiamine pyrophosphate binding"/>
    <property type="evidence" value="ECO:0007669"/>
    <property type="project" value="UniProtKB-UniRule"/>
</dbReference>
<dbReference type="SUPFAM" id="SSF52518">
    <property type="entry name" value="Thiamin diphosphate-binding fold (THDP-binding)"/>
    <property type="match status" value="2"/>
</dbReference>
<dbReference type="GO" id="GO:0000287">
    <property type="term" value="F:magnesium ion binding"/>
    <property type="evidence" value="ECO:0007669"/>
    <property type="project" value="UniProtKB-UniRule"/>
</dbReference>
<comment type="catalytic activity">
    <reaction evidence="10">
        <text>D-glyceraldehyde 3-phosphate + pyruvate + H(+) = 1-deoxy-D-xylulose 5-phosphate + CO2</text>
        <dbReference type="Rhea" id="RHEA:12605"/>
        <dbReference type="ChEBI" id="CHEBI:15361"/>
        <dbReference type="ChEBI" id="CHEBI:15378"/>
        <dbReference type="ChEBI" id="CHEBI:16526"/>
        <dbReference type="ChEBI" id="CHEBI:57792"/>
        <dbReference type="ChEBI" id="CHEBI:59776"/>
        <dbReference type="EC" id="2.2.1.7"/>
    </reaction>
</comment>
<dbReference type="STRING" id="1891671.SAMN06295885_1437"/>
<keyword evidence="7 10" id="KW-0784">Thiamine biosynthesis</keyword>
<evidence type="ECO:0000256" key="9">
    <source>
        <dbReference type="ARBA" id="ARBA00023229"/>
    </source>
</evidence>
<feature type="binding site" evidence="10">
    <location>
        <position position="369"/>
    </location>
    <ligand>
        <name>thiamine diphosphate</name>
        <dbReference type="ChEBI" id="CHEBI:58937"/>
    </ligand>
</feature>
<accession>A0A1X7NJD1</accession>
<comment type="pathway">
    <text evidence="1 10">Metabolic intermediate biosynthesis; 1-deoxy-D-xylulose 5-phosphate biosynthesis; 1-deoxy-D-xylulose 5-phosphate from D-glyceraldehyde 3-phosphate and pyruvate: step 1/1.</text>
</comment>
<evidence type="ECO:0000256" key="6">
    <source>
        <dbReference type="ARBA" id="ARBA00022842"/>
    </source>
</evidence>
<dbReference type="AlphaFoldDB" id="A0A1X7NJD1"/>
<dbReference type="SMART" id="SM00861">
    <property type="entry name" value="Transket_pyr"/>
    <property type="match status" value="1"/>
</dbReference>
<evidence type="ECO:0000256" key="2">
    <source>
        <dbReference type="ARBA" id="ARBA00011081"/>
    </source>
</evidence>
<proteinExistence type="inferred from homology"/>
<keyword evidence="9 10" id="KW-0414">Isoprene biosynthesis</keyword>
<sequence>MAVLETIGGPRDLDRLTKAELETLAQEIRDFLVREVSKTGGHLGPNLGVVETTIAIHRVFDSPRDSIIFDTGHQSYVHKLLTGRQDFSGLRQRGGLAGYPQRSESPHDIVESSHASSSLSWADGISRAFTMTGQTDRHVVAVVGDGALTGGMTWEALNNISDDNARGLVIVVNDNGRSYAPTIGGMARFLNGVRTRRTYRTLHRGSRAVSERLGGPAAAVYRGVRGGMHGFLSRFINNEALYSNLDIKYLGPIDGHDVTAMEEALQQAKDYGQPVIVHAITQKGKGFGPAVQDLADQFHAVGQIDPETGEPLSASGARSWTSVFAEEIVTLADEDATIVGITAAMLRPVGLDRLAEKYPDRVFDVGIAEQHAVTSAAGLAFGGLHPVVALYATFVNRAFDQILMDVALHRAGVTFVLDRAGVTGPDGPSHHGMWDLAILQVVPNIRLAAPRDSVRLREELREAVGVTDAPTVVRFSKGNVGDEIDAVERLEDGVDVLSRAERKDVLLVTVGPMATMGLDVARRLAAQGIGATVVDPRWVVPVPKSVIELARDHRIVVSIEDGVRVGGIGTRIRQDLREAGVDTAVTELGLPDQFLDHALREEILEDVGLTPQHIARDVVAQVLGSKIPVARPLPEEVGARDDARSD</sequence>
<dbReference type="PANTHER" id="PTHR43322">
    <property type="entry name" value="1-D-DEOXYXYLULOSE 5-PHOSPHATE SYNTHASE-RELATED"/>
    <property type="match status" value="1"/>
</dbReference>
<evidence type="ECO:0000256" key="4">
    <source>
        <dbReference type="ARBA" id="ARBA00022679"/>
    </source>
</evidence>
<keyword evidence="14" id="KW-1185">Reference proteome</keyword>
<dbReference type="InterPro" id="IPR029061">
    <property type="entry name" value="THDP-binding"/>
</dbReference>
<comment type="cofactor">
    <cofactor evidence="10">
        <name>thiamine diphosphate</name>
        <dbReference type="ChEBI" id="CHEBI:58937"/>
    </cofactor>
    <text evidence="10">Binds 1 thiamine pyrophosphate per subunit.</text>
</comment>
<dbReference type="GO" id="GO:0019288">
    <property type="term" value="P:isopentenyl diphosphate biosynthetic process, methylerythritol 4-phosphate pathway"/>
    <property type="evidence" value="ECO:0007669"/>
    <property type="project" value="TreeGrafter"/>
</dbReference>
<dbReference type="HAMAP" id="MF_00315">
    <property type="entry name" value="DXP_synth"/>
    <property type="match status" value="1"/>
</dbReference>
<feature type="binding site" evidence="10">
    <location>
        <position position="175"/>
    </location>
    <ligand>
        <name>Mg(2+)</name>
        <dbReference type="ChEBI" id="CHEBI:18420"/>
    </ligand>
</feature>
<dbReference type="Gene3D" id="3.40.50.920">
    <property type="match status" value="1"/>
</dbReference>
<dbReference type="GO" id="GO:0008661">
    <property type="term" value="F:1-deoxy-D-xylulose-5-phosphate synthase activity"/>
    <property type="evidence" value="ECO:0007669"/>
    <property type="project" value="UniProtKB-UniRule"/>
</dbReference>
<feature type="binding site" evidence="10">
    <location>
        <position position="73"/>
    </location>
    <ligand>
        <name>thiamine diphosphate</name>
        <dbReference type="ChEBI" id="CHEBI:58937"/>
    </ligand>
</feature>
<evidence type="ECO:0000256" key="10">
    <source>
        <dbReference type="HAMAP-Rule" id="MF_00315"/>
    </source>
</evidence>
<organism evidence="13 14">
    <name type="scientific">Rathayibacter oskolensis</name>
    <dbReference type="NCBI Taxonomy" id="1891671"/>
    <lineage>
        <taxon>Bacteria</taxon>
        <taxon>Bacillati</taxon>
        <taxon>Actinomycetota</taxon>
        <taxon>Actinomycetes</taxon>
        <taxon>Micrococcales</taxon>
        <taxon>Microbacteriaceae</taxon>
        <taxon>Rathayibacter</taxon>
    </lineage>
</organism>
<dbReference type="SUPFAM" id="SSF52922">
    <property type="entry name" value="TK C-terminal domain-like"/>
    <property type="match status" value="1"/>
</dbReference>
<feature type="binding site" evidence="10">
    <location>
        <begin position="146"/>
        <end position="147"/>
    </location>
    <ligand>
        <name>thiamine diphosphate</name>
        <dbReference type="ChEBI" id="CHEBI:58937"/>
    </ligand>
</feature>
<dbReference type="EMBL" id="FXBM01000001">
    <property type="protein sequence ID" value="SMH37952.1"/>
    <property type="molecule type" value="Genomic_DNA"/>
</dbReference>
<dbReference type="InterPro" id="IPR005477">
    <property type="entry name" value="Dxylulose-5-P_synthase"/>
</dbReference>
<feature type="binding site" evidence="10">
    <location>
        <begin position="113"/>
        <end position="115"/>
    </location>
    <ligand>
        <name>thiamine diphosphate</name>
        <dbReference type="ChEBI" id="CHEBI:58937"/>
    </ligand>
</feature>
<dbReference type="EC" id="2.2.1.7" evidence="10"/>
<comment type="cofactor">
    <cofactor evidence="10">
        <name>Mg(2+)</name>
        <dbReference type="ChEBI" id="CHEBI:18420"/>
    </cofactor>
    <text evidence="10">Binds 1 Mg(2+) ion per subunit.</text>
</comment>
<dbReference type="PROSITE" id="PS00802">
    <property type="entry name" value="TRANSKETOLASE_2"/>
    <property type="match status" value="1"/>
</dbReference>
<dbReference type="Pfam" id="PF13292">
    <property type="entry name" value="DXP_synthase_N"/>
    <property type="match status" value="1"/>
</dbReference>
<evidence type="ECO:0000256" key="7">
    <source>
        <dbReference type="ARBA" id="ARBA00022977"/>
    </source>
</evidence>
<dbReference type="GO" id="GO:0016114">
    <property type="term" value="P:terpenoid biosynthetic process"/>
    <property type="evidence" value="ECO:0007669"/>
    <property type="project" value="UniProtKB-UniRule"/>
</dbReference>
<dbReference type="GO" id="GO:0005829">
    <property type="term" value="C:cytosol"/>
    <property type="evidence" value="ECO:0007669"/>
    <property type="project" value="TreeGrafter"/>
</dbReference>
<gene>
    <name evidence="10" type="primary">dxs</name>
    <name evidence="13" type="ORF">SAMN06295885_1437</name>
</gene>
<dbReference type="GO" id="GO:0009228">
    <property type="term" value="P:thiamine biosynthetic process"/>
    <property type="evidence" value="ECO:0007669"/>
    <property type="project" value="UniProtKB-UniRule"/>
</dbReference>
<dbReference type="PANTHER" id="PTHR43322:SF5">
    <property type="entry name" value="1-DEOXY-D-XYLULOSE-5-PHOSPHATE SYNTHASE, CHLOROPLASTIC"/>
    <property type="match status" value="1"/>
</dbReference>
<evidence type="ECO:0000259" key="12">
    <source>
        <dbReference type="SMART" id="SM00861"/>
    </source>
</evidence>
<dbReference type="CDD" id="cd07033">
    <property type="entry name" value="TPP_PYR_DXS_TK_like"/>
    <property type="match status" value="1"/>
</dbReference>
<comment type="subunit">
    <text evidence="3 10">Homodimer.</text>
</comment>
<feature type="binding site" evidence="10">
    <location>
        <position position="287"/>
    </location>
    <ligand>
        <name>thiamine diphosphate</name>
        <dbReference type="ChEBI" id="CHEBI:58937"/>
    </ligand>
</feature>
<dbReference type="InterPro" id="IPR020826">
    <property type="entry name" value="Transketolase_BS"/>
</dbReference>
<evidence type="ECO:0000256" key="11">
    <source>
        <dbReference type="SAM" id="MobiDB-lite"/>
    </source>
</evidence>
<keyword evidence="5 10" id="KW-0479">Metal-binding</keyword>
<evidence type="ECO:0000256" key="5">
    <source>
        <dbReference type="ARBA" id="ARBA00022723"/>
    </source>
</evidence>
<dbReference type="NCBIfam" id="TIGR00204">
    <property type="entry name" value="dxs"/>
    <property type="match status" value="1"/>
</dbReference>
<dbReference type="RefSeq" id="WP_085475819.1">
    <property type="nucleotide sequence ID" value="NZ_FXBM01000001.1"/>
</dbReference>
<dbReference type="UniPathway" id="UPA00064">
    <property type="reaction ID" value="UER00091"/>
</dbReference>
<dbReference type="NCBIfam" id="NF003933">
    <property type="entry name" value="PRK05444.2-2"/>
    <property type="match status" value="1"/>
</dbReference>
<dbReference type="Gene3D" id="3.40.50.970">
    <property type="match status" value="2"/>
</dbReference>
<feature type="binding site" evidence="10">
    <location>
        <position position="145"/>
    </location>
    <ligand>
        <name>Mg(2+)</name>
        <dbReference type="ChEBI" id="CHEBI:18420"/>
    </ligand>
</feature>
<name>A0A1X7NJD1_9MICO</name>
<feature type="region of interest" description="Disordered" evidence="11">
    <location>
        <begin position="92"/>
        <end position="112"/>
    </location>
</feature>
<feature type="domain" description="Transketolase-like pyrimidine-binding" evidence="12">
    <location>
        <begin position="318"/>
        <end position="482"/>
    </location>
</feature>
<dbReference type="CDD" id="cd02007">
    <property type="entry name" value="TPP_DXS"/>
    <property type="match status" value="1"/>
</dbReference>
<feature type="binding site" evidence="10">
    <location>
        <position position="175"/>
    </location>
    <ligand>
        <name>thiamine diphosphate</name>
        <dbReference type="ChEBI" id="CHEBI:58937"/>
    </ligand>
</feature>
<dbReference type="Pfam" id="PF02779">
    <property type="entry name" value="Transket_pyr"/>
    <property type="match status" value="1"/>
</dbReference>
<protein>
    <recommendedName>
        <fullName evidence="10">1-deoxy-D-xylulose-5-phosphate synthase</fullName>
        <ecNumber evidence="10">2.2.1.7</ecNumber>
    </recommendedName>
    <alternativeName>
        <fullName evidence="10">1-deoxyxylulose-5-phosphate synthase</fullName>
        <shortName evidence="10">DXP synthase</shortName>
        <shortName evidence="10">DXPS</shortName>
    </alternativeName>
</protein>
<dbReference type="FunFam" id="3.40.50.970:FF:000005">
    <property type="entry name" value="1-deoxy-D-xylulose-5-phosphate synthase"/>
    <property type="match status" value="1"/>
</dbReference>
<dbReference type="InterPro" id="IPR033248">
    <property type="entry name" value="Transketolase_C"/>
</dbReference>
<dbReference type="Pfam" id="PF02780">
    <property type="entry name" value="Transketolase_C"/>
    <property type="match status" value="1"/>
</dbReference>
<evidence type="ECO:0000313" key="13">
    <source>
        <dbReference type="EMBL" id="SMH37952.1"/>
    </source>
</evidence>
<dbReference type="InterPro" id="IPR005475">
    <property type="entry name" value="Transketolase-like_Pyr-bd"/>
</dbReference>
<dbReference type="InterPro" id="IPR009014">
    <property type="entry name" value="Transketo_C/PFOR_II"/>
</dbReference>
<keyword evidence="4 10" id="KW-0808">Transferase</keyword>
<evidence type="ECO:0000313" key="14">
    <source>
        <dbReference type="Proteomes" id="UP000193711"/>
    </source>
</evidence>
<evidence type="ECO:0000256" key="8">
    <source>
        <dbReference type="ARBA" id="ARBA00023052"/>
    </source>
</evidence>
<evidence type="ECO:0000256" key="1">
    <source>
        <dbReference type="ARBA" id="ARBA00004980"/>
    </source>
</evidence>
<reference evidence="14" key="1">
    <citation type="submission" date="2017-04" db="EMBL/GenBank/DDBJ databases">
        <authorList>
            <person name="Varghese N."/>
            <person name="Submissions S."/>
        </authorList>
    </citation>
    <scope>NUCLEOTIDE SEQUENCE [LARGE SCALE GENOMIC DNA]</scope>
    <source>
        <strain evidence="14">VKM Ac-2121</strain>
    </source>
</reference>
<comment type="function">
    <text evidence="10">Catalyzes the acyloin condensation reaction between C atoms 2 and 3 of pyruvate and glyceraldehyde 3-phosphate to yield 1-deoxy-D-xylulose-5-phosphate (DXP).</text>
</comment>
<dbReference type="Proteomes" id="UP000193711">
    <property type="component" value="Unassembled WGS sequence"/>
</dbReference>
<keyword evidence="8 10" id="KW-0786">Thiamine pyrophosphate</keyword>
<comment type="similarity">
    <text evidence="2 10">Belongs to the transketolase family. DXPS subfamily.</text>
</comment>
<dbReference type="OrthoDB" id="9803371at2"/>